<evidence type="ECO:0000313" key="2">
    <source>
        <dbReference type="EMBL" id="SCW41180.1"/>
    </source>
</evidence>
<organism evidence="2 3">
    <name type="scientific">Paenibacillus tianmuensis</name>
    <dbReference type="NCBI Taxonomy" id="624147"/>
    <lineage>
        <taxon>Bacteria</taxon>
        <taxon>Bacillati</taxon>
        <taxon>Bacillota</taxon>
        <taxon>Bacilli</taxon>
        <taxon>Bacillales</taxon>
        <taxon>Paenibacillaceae</taxon>
        <taxon>Paenibacillus</taxon>
    </lineage>
</organism>
<reference evidence="3" key="1">
    <citation type="submission" date="2016-10" db="EMBL/GenBank/DDBJ databases">
        <authorList>
            <person name="Varghese N."/>
            <person name="Submissions S."/>
        </authorList>
    </citation>
    <scope>NUCLEOTIDE SEQUENCE [LARGE SCALE GENOMIC DNA]</scope>
    <source>
        <strain evidence="3">CGMCC 1.8946</strain>
    </source>
</reference>
<feature type="signal peptide" evidence="1">
    <location>
        <begin position="1"/>
        <end position="25"/>
    </location>
</feature>
<gene>
    <name evidence="2" type="ORF">SAMN04487970_100619</name>
</gene>
<sequence>MKSKLNKVLLPAMALSLMIMAPAIAEGPSRTAGQQQALPEEIAFQIPTNNYCSADKSLDFSFQLSNAGSTPADITVSFYQQDGGKFTTEGTSYQEIGSTIIPGKPFTLKGYATGLYHINFGNHLNCKDRVYLGKISVNSGKASLLSRGWVNTNGAVQNIEVNGNQTFELAAVPTAAEAAATKAEK</sequence>
<dbReference type="OrthoDB" id="2655929at2"/>
<evidence type="ECO:0008006" key="4">
    <source>
        <dbReference type="Google" id="ProtNLM"/>
    </source>
</evidence>
<dbReference type="AlphaFoldDB" id="A0A1G4Q9B7"/>
<protein>
    <recommendedName>
        <fullName evidence="4">CARDB protein</fullName>
    </recommendedName>
</protein>
<dbReference type="EMBL" id="FMTT01000006">
    <property type="protein sequence ID" value="SCW41180.1"/>
    <property type="molecule type" value="Genomic_DNA"/>
</dbReference>
<proteinExistence type="predicted"/>
<name>A0A1G4Q9B7_9BACL</name>
<dbReference type="Proteomes" id="UP000198601">
    <property type="component" value="Unassembled WGS sequence"/>
</dbReference>
<keyword evidence="1" id="KW-0732">Signal</keyword>
<dbReference type="RefSeq" id="WP_090668197.1">
    <property type="nucleotide sequence ID" value="NZ_FMTT01000006.1"/>
</dbReference>
<feature type="chain" id="PRO_5011688846" description="CARDB protein" evidence="1">
    <location>
        <begin position="26"/>
        <end position="185"/>
    </location>
</feature>
<accession>A0A1G4Q9B7</accession>
<evidence type="ECO:0000256" key="1">
    <source>
        <dbReference type="SAM" id="SignalP"/>
    </source>
</evidence>
<dbReference type="STRING" id="624147.SAMN04487970_100619"/>
<evidence type="ECO:0000313" key="3">
    <source>
        <dbReference type="Proteomes" id="UP000198601"/>
    </source>
</evidence>
<keyword evidence="3" id="KW-1185">Reference proteome</keyword>